<reference evidence="1 2" key="1">
    <citation type="submission" date="2020-08" db="EMBL/GenBank/DDBJ databases">
        <title>Genomic Encyclopedia of Type Strains, Phase IV (KMG-V): Genome sequencing to study the core and pangenomes of soil and plant-associated prokaryotes.</title>
        <authorList>
            <person name="Whitman W."/>
        </authorList>
    </citation>
    <scope>NUCLEOTIDE SEQUENCE [LARGE SCALE GENOMIC DNA]</scope>
    <source>
        <strain evidence="1 2">JPY158</strain>
    </source>
</reference>
<organism evidence="1 2">
    <name type="scientific">Paraburkholderia atlantica</name>
    <dbReference type="NCBI Taxonomy" id="2654982"/>
    <lineage>
        <taxon>Bacteria</taxon>
        <taxon>Pseudomonadati</taxon>
        <taxon>Pseudomonadota</taxon>
        <taxon>Betaproteobacteria</taxon>
        <taxon>Burkholderiales</taxon>
        <taxon>Burkholderiaceae</taxon>
        <taxon>Paraburkholderia</taxon>
    </lineage>
</organism>
<gene>
    <name evidence="1" type="ORF">HDG40_005170</name>
</gene>
<name>A0A7W8PM66_PARAM</name>
<accession>A0A7W8PM66</accession>
<dbReference type="EMBL" id="JACHDD010000008">
    <property type="protein sequence ID" value="MBB5426991.1"/>
    <property type="molecule type" value="Genomic_DNA"/>
</dbReference>
<proteinExistence type="predicted"/>
<dbReference type="AlphaFoldDB" id="A0A7W8PM66"/>
<protein>
    <submittedName>
        <fullName evidence="1">Phosphoenolpyruvate carboxylase</fullName>
    </submittedName>
</protein>
<keyword evidence="1" id="KW-0670">Pyruvate</keyword>
<evidence type="ECO:0000313" key="2">
    <source>
        <dbReference type="Proteomes" id="UP000592780"/>
    </source>
</evidence>
<comment type="caution">
    <text evidence="1">The sequence shown here is derived from an EMBL/GenBank/DDBJ whole genome shotgun (WGS) entry which is preliminary data.</text>
</comment>
<keyword evidence="2" id="KW-1185">Reference proteome</keyword>
<sequence>MTERIEDVLVETINVSTEIRVRTSALAKMEGSLALSDEPLLRDALDTTRRELSLLHQLKGELIHRLQALENGGRDGAAANRPMPIP</sequence>
<dbReference type="RefSeq" id="WP_018435054.1">
    <property type="nucleotide sequence ID" value="NZ_JACHDD010000008.1"/>
</dbReference>
<evidence type="ECO:0000313" key="1">
    <source>
        <dbReference type="EMBL" id="MBB5426991.1"/>
    </source>
</evidence>
<dbReference type="Proteomes" id="UP000592780">
    <property type="component" value="Unassembled WGS sequence"/>
</dbReference>